<name>A0ABR7WC73_9ACTN</name>
<organism evidence="3 4">
    <name type="scientific">Gordonia hankookensis</name>
    <dbReference type="NCBI Taxonomy" id="589403"/>
    <lineage>
        <taxon>Bacteria</taxon>
        <taxon>Bacillati</taxon>
        <taxon>Actinomycetota</taxon>
        <taxon>Actinomycetes</taxon>
        <taxon>Mycobacteriales</taxon>
        <taxon>Gordoniaceae</taxon>
        <taxon>Gordonia</taxon>
    </lineage>
</organism>
<feature type="chain" id="PRO_5045129226" evidence="1">
    <location>
        <begin position="29"/>
        <end position="339"/>
    </location>
</feature>
<evidence type="ECO:0000256" key="1">
    <source>
        <dbReference type="SAM" id="SignalP"/>
    </source>
</evidence>
<accession>A0ABR7WC73</accession>
<proteinExistence type="predicted"/>
<protein>
    <submittedName>
        <fullName evidence="3">Esterase-like activity of phytase family protein</fullName>
    </submittedName>
</protein>
<dbReference type="Proteomes" id="UP000602395">
    <property type="component" value="Unassembled WGS sequence"/>
</dbReference>
<keyword evidence="4" id="KW-1185">Reference proteome</keyword>
<comment type="caution">
    <text evidence="3">The sequence shown here is derived from an EMBL/GenBank/DDBJ whole genome shotgun (WGS) entry which is preliminary data.</text>
</comment>
<gene>
    <name evidence="3" type="ORF">IDF66_10150</name>
</gene>
<sequence length="339" mass="35298">MRFRLWGAALVSACAVGLSVVSVGGVSAAPASPSSGVTSFYRDSTTISGLPTFGGISGIDRTGNGTFALISTDVGRFGPARYYNATIPFSSTTGVASQGRITGGGTVLGPGNLPILPGGAQFEGLRRLGGGYVVVGGGNQQFVRVVGGLGNHLRDLPLPAAYRTTAKSGLNGQRGLTGVAVAPGDRVSAITAGGLKQDPGTSARLLTWAGRGTSEHVYRTDGDKVAADVLAVNNTDYLVLERGKGRATRIYWTTTRGAQSVTGKQQLSGREAAMPKKSIFSTEPLTGLVAGNMSGLAWGNWFPDHPWMTYRARALYIVTNDAFSGPTRVHVLEVRLPKR</sequence>
<evidence type="ECO:0000259" key="2">
    <source>
        <dbReference type="Pfam" id="PF13449"/>
    </source>
</evidence>
<evidence type="ECO:0000313" key="3">
    <source>
        <dbReference type="EMBL" id="MBD1319948.1"/>
    </source>
</evidence>
<feature type="signal peptide" evidence="1">
    <location>
        <begin position="1"/>
        <end position="28"/>
    </location>
</feature>
<dbReference type="RefSeq" id="WP_190266743.1">
    <property type="nucleotide sequence ID" value="NZ_BAABAD010000004.1"/>
</dbReference>
<dbReference type="InterPro" id="IPR027372">
    <property type="entry name" value="Phytase-like_dom"/>
</dbReference>
<dbReference type="EMBL" id="JACWMS010000002">
    <property type="protein sequence ID" value="MBD1319948.1"/>
    <property type="molecule type" value="Genomic_DNA"/>
</dbReference>
<feature type="domain" description="Phytase-like" evidence="2">
    <location>
        <begin position="52"/>
        <end position="301"/>
    </location>
</feature>
<evidence type="ECO:0000313" key="4">
    <source>
        <dbReference type="Proteomes" id="UP000602395"/>
    </source>
</evidence>
<dbReference type="Pfam" id="PF13449">
    <property type="entry name" value="Phytase-like"/>
    <property type="match status" value="1"/>
</dbReference>
<reference evidence="3 4" key="1">
    <citation type="submission" date="2020-09" db="EMBL/GenBank/DDBJ databases">
        <title>Novel species in genus Gordonia.</title>
        <authorList>
            <person name="Zhang G."/>
        </authorList>
    </citation>
    <scope>NUCLEOTIDE SEQUENCE [LARGE SCALE GENOMIC DNA]</scope>
    <source>
        <strain evidence="3 4">ON-33</strain>
    </source>
</reference>
<keyword evidence="1" id="KW-0732">Signal</keyword>